<feature type="region of interest" description="Disordered" evidence="1">
    <location>
        <begin position="187"/>
        <end position="255"/>
    </location>
</feature>
<dbReference type="EMBL" id="CP002085">
    <property type="protein sequence ID" value="ADK84986.1"/>
    <property type="molecule type" value="Genomic_DNA"/>
</dbReference>
<dbReference type="OrthoDB" id="5432593at2"/>
<feature type="compositionally biased region" description="Basic and acidic residues" evidence="1">
    <location>
        <begin position="240"/>
        <end position="255"/>
    </location>
</feature>
<proteinExistence type="predicted"/>
<evidence type="ECO:0000256" key="1">
    <source>
        <dbReference type="SAM" id="MobiDB-lite"/>
    </source>
</evidence>
<dbReference type="HOGENOM" id="CLU_1088712_0_0_7"/>
<dbReference type="STRING" id="644282.Deba_1618"/>
<organism evidence="3 4">
    <name type="scientific">Desulfarculus baarsii (strain ATCC 33931 / DSM 2075 / LMG 7858 / VKM B-1802 / 2st14)</name>
    <dbReference type="NCBI Taxonomy" id="644282"/>
    <lineage>
        <taxon>Bacteria</taxon>
        <taxon>Pseudomonadati</taxon>
        <taxon>Thermodesulfobacteriota</taxon>
        <taxon>Desulfarculia</taxon>
        <taxon>Desulfarculales</taxon>
        <taxon>Desulfarculaceae</taxon>
        <taxon>Desulfarculus</taxon>
    </lineage>
</organism>
<evidence type="ECO:0000313" key="3">
    <source>
        <dbReference type="EMBL" id="ADK84986.1"/>
    </source>
</evidence>
<evidence type="ECO:0000256" key="2">
    <source>
        <dbReference type="SAM" id="SignalP"/>
    </source>
</evidence>
<dbReference type="KEGG" id="dbr:Deba_1618"/>
<feature type="compositionally biased region" description="Polar residues" evidence="1">
    <location>
        <begin position="205"/>
        <end position="214"/>
    </location>
</feature>
<dbReference type="Proteomes" id="UP000009047">
    <property type="component" value="Chromosome"/>
</dbReference>
<keyword evidence="2" id="KW-0732">Signal</keyword>
<keyword evidence="4" id="KW-1185">Reference proteome</keyword>
<protein>
    <submittedName>
        <fullName evidence="3">Uncharacterized protein</fullName>
    </submittedName>
</protein>
<name>E1QHE3_DESB2</name>
<sequence>MGEKKRLLTVLFLALCMCAPNAALAGDDPKARALLGQISLQLDADNEWEACRLAVGMEQYKGTDSYALAEQKLLARGVSIAQPLHSYTIKQIVAVQNEAEQNRRKTGMLPRLGPRENFKDGWGMPLRVEFVTRETFVYVVRSAGPDKRYMTTDDLVIGTRGKAEGSLGADDKFKPAKKDDDAAATLESLIGQPPAKRADKPASSGDVTRNSLYHGQSRPDTKNQPADPLLLPGKQGGNPAEREITLDELKEVIGN</sequence>
<accession>E1QHE3</accession>
<evidence type="ECO:0000313" key="4">
    <source>
        <dbReference type="Proteomes" id="UP000009047"/>
    </source>
</evidence>
<reference evidence="3 4" key="1">
    <citation type="journal article" date="2010" name="Stand. Genomic Sci.">
        <title>Complete genome sequence of Desulfarculus baarsii type strain (2st14).</title>
        <authorList>
            <person name="Sun H."/>
            <person name="Spring S."/>
            <person name="Lapidus A."/>
            <person name="Davenport K."/>
            <person name="Del Rio T.G."/>
            <person name="Tice H."/>
            <person name="Nolan M."/>
            <person name="Copeland A."/>
            <person name="Cheng J.F."/>
            <person name="Lucas S."/>
            <person name="Tapia R."/>
            <person name="Goodwin L."/>
            <person name="Pitluck S."/>
            <person name="Ivanova N."/>
            <person name="Pagani I."/>
            <person name="Mavromatis K."/>
            <person name="Ovchinnikova G."/>
            <person name="Pati A."/>
            <person name="Chen A."/>
            <person name="Palaniappan K."/>
            <person name="Hauser L."/>
            <person name="Chang Y.J."/>
            <person name="Jeffries C.D."/>
            <person name="Detter J.C."/>
            <person name="Han C."/>
            <person name="Rohde M."/>
            <person name="Brambilla E."/>
            <person name="Goker M."/>
            <person name="Woyke T."/>
            <person name="Bristow J."/>
            <person name="Eisen J.A."/>
            <person name="Markowitz V."/>
            <person name="Hugenholtz P."/>
            <person name="Kyrpides N.C."/>
            <person name="Klenk H.P."/>
            <person name="Land M."/>
        </authorList>
    </citation>
    <scope>NUCLEOTIDE SEQUENCE [LARGE SCALE GENOMIC DNA]</scope>
    <source>
        <strain evidence="4">ATCC 33931 / DSM 2075 / LMG 7858 / VKM B-1802 / 2st14</strain>
    </source>
</reference>
<gene>
    <name evidence="3" type="ordered locus">Deba_1618</name>
</gene>
<dbReference type="RefSeq" id="WP_013258439.1">
    <property type="nucleotide sequence ID" value="NC_014365.1"/>
</dbReference>
<dbReference type="AlphaFoldDB" id="E1QHE3"/>
<feature type="signal peptide" evidence="2">
    <location>
        <begin position="1"/>
        <end position="25"/>
    </location>
</feature>
<feature type="chain" id="PRO_5003150360" evidence="2">
    <location>
        <begin position="26"/>
        <end position="255"/>
    </location>
</feature>